<evidence type="ECO:0000313" key="1">
    <source>
        <dbReference type="EMBL" id="KAI0030390.1"/>
    </source>
</evidence>
<reference evidence="1" key="2">
    <citation type="journal article" date="2022" name="New Phytol.">
        <title>Evolutionary transition to the ectomycorrhizal habit in the genomes of a hyperdiverse lineage of mushroom-forming fungi.</title>
        <authorList>
            <person name="Looney B."/>
            <person name="Miyauchi S."/>
            <person name="Morin E."/>
            <person name="Drula E."/>
            <person name="Courty P.E."/>
            <person name="Kohler A."/>
            <person name="Kuo A."/>
            <person name="LaButti K."/>
            <person name="Pangilinan J."/>
            <person name="Lipzen A."/>
            <person name="Riley R."/>
            <person name="Andreopoulos W."/>
            <person name="He G."/>
            <person name="Johnson J."/>
            <person name="Nolan M."/>
            <person name="Tritt A."/>
            <person name="Barry K.W."/>
            <person name="Grigoriev I.V."/>
            <person name="Nagy L.G."/>
            <person name="Hibbett D."/>
            <person name="Henrissat B."/>
            <person name="Matheny P.B."/>
            <person name="Labbe J."/>
            <person name="Martin F.M."/>
        </authorList>
    </citation>
    <scope>NUCLEOTIDE SEQUENCE</scope>
    <source>
        <strain evidence="1">EC-137</strain>
    </source>
</reference>
<dbReference type="Proteomes" id="UP000814128">
    <property type="component" value="Unassembled WGS sequence"/>
</dbReference>
<comment type="caution">
    <text evidence="1">The sequence shown here is derived from an EMBL/GenBank/DDBJ whole genome shotgun (WGS) entry which is preliminary data.</text>
</comment>
<gene>
    <name evidence="1" type="ORF">K488DRAFT_79654</name>
</gene>
<protein>
    <submittedName>
        <fullName evidence="1">Ribosome 60S biogenesis N-terminal-domain-containing protein</fullName>
    </submittedName>
</protein>
<proteinExistence type="predicted"/>
<keyword evidence="2" id="KW-1185">Reference proteome</keyword>
<organism evidence="1 2">
    <name type="scientific">Vararia minispora EC-137</name>
    <dbReference type="NCBI Taxonomy" id="1314806"/>
    <lineage>
        <taxon>Eukaryota</taxon>
        <taxon>Fungi</taxon>
        <taxon>Dikarya</taxon>
        <taxon>Basidiomycota</taxon>
        <taxon>Agaricomycotina</taxon>
        <taxon>Agaricomycetes</taxon>
        <taxon>Russulales</taxon>
        <taxon>Lachnocladiaceae</taxon>
        <taxon>Vararia</taxon>
    </lineage>
</organism>
<dbReference type="EMBL" id="MU273624">
    <property type="protein sequence ID" value="KAI0030390.1"/>
    <property type="molecule type" value="Genomic_DNA"/>
</dbReference>
<name>A0ACB8QFC7_9AGAM</name>
<evidence type="ECO:0000313" key="2">
    <source>
        <dbReference type="Proteomes" id="UP000814128"/>
    </source>
</evidence>
<accession>A0ACB8QFC7</accession>
<sequence length="1977" mass="220783">MSKNMHQFDGERPRKRAKIEVSQESDLAGTLDTLRKSLRQQQNQEGLAQTLVALRNRLTVKPTEGPIAPQDERLAFLQSWLETNPGAEEIFDIWSGANARQLSLLSAVISSLASIVTLLSSHYTFHALGQPIVKNLLSSPWIQNLNGYLSSSHNDLVLATLKLFNAVSTFAGGREQRALMDVFAWESKALFKLLNMRRRTKSGRVPDALAMPDIRTLYMLFILSFVNPASSSGVKLSLLEQHRDTFASIFKGLAADPYAVVRRVLEVSWSGIWSDARVKRTAKIGVFNESIFSHIVKLYERSQPEGPEEDEVPADLVHHFLLAVCTRPHTGVCFRDRGWYLREIDEVRTTPEDAEDASPKSGRLHNRILANVLKGLKVNDDARQQELALKILASCPELVAGYWPAAALTLEPRLSSKWIANIAFFGSVISLHIPEWSFFIPNGTLYQPTPPPLSSFLENVLPSVNIKAHLSRGLQSTSPLVQHCTALVLAKCLEKYARVLNVMHKIEAVLEEDAESGQWGRRRRDLECEIRRRVPEFQVIVAASQQHRAGDLTKRNVPPSNDTQVALLAESSTRLLWLYHHCLPVLVEETRFDVGKLVQNLADEEGRHQEGVAGLYTLRQLHILRLLRENDQFVWSGKTGRRTHLYTTVPAIRIAVDILFQHDADEVHCWLGSLPVLSRTSDAESPDGTVLGDEQEAIITFLDDCFQRCIKTPYRYLDELEALNEDAGNAFQLSPLVMTVLEQLRAKLSASLLSVSDALALASFVRRKLETLGVLERLTEAVREAMAPEKLPNGSSVVSNAIERETGMLSESIRRLSDTFEPIPVPGRQTAAVQVFLENIEKLRPPSSVEEGEKSAAELVDWLRLVDRPLHPTEILRLIQAVHTFHAPTVVQLWQIPFDCWLLHSPPSSFESFERRQLVAKAIFDQPASGFQSILAALRLVYHYLSSSPGKREYLLLVSIIVQTAMAHFSSQQMDTLKESIFGAVIIRSLCQSNREPDILQGLEELLRTCIDVSRPSDVELVATFAGAWAAITRDGLATNDLSAICVWVPYMNDEDVFVLLDRMQASPADHAHGGFLKLLESLVKTVQRVVVKPETSVIKEDRLRNLISFYSRFPNFRSIEHAISTALGASLPLGLDEELARSFSSKALSDIVSSAVLRWKRQKQLREWYSMASTFIEQEPWTNDTASIATKLARLHPASRQALWELLSSPRSLELGTSHLAHCIRACLDCGSPVLSSVVGTSSEIWSQHFSRVLESFLSVKKREDNRTCLRIALWLMLLHLSKSRPDLHGILNERVSSLSKKDISVDIIRLVRDLSDDSDQVDAIRSSMVDQGLKWAAHMFAGSGELDGPAVSALGLLGEKTTVKAHLLDPVISTVVQNRLSEVVALEFVRKLLSRTQMKPVLVNRHLQSIIRHPSFYKHASPSSSSHGPLIHLVHALFHLHPTNTCQPSHIAPLSVAYGGSQSETDKRLLGIFRLYEETRKTSAAPFLARWSISDGSTTTSAQAIANLDPGQVFRTCLVFPAQEKETVLLDSVRDSQLTSQQLYDPFFVLSLCAQMLVEFPPYSAAEWLSFFRTNVVSLIIRGLSSEDTPVRQIAAAQLSVLSTLLDVRLSPFIRMQMLTLLQKQASDFQERPHVRYMLDLLKDSIKYLSDTDTGAPSRIPAFTTLLLAHALRAVFYPANFIYPPTARFLLQRPELDMSDVPMLYSMLYSATGEWKKERGWMLKFLADAMLGAERAEWGVFKRRRTWDLLASLWTSGSSDRVLRMGIVEILLNLTCSRHIVTSLVLKSALLAWMEMTLLAPQGDLHFVWLKVLENILMSADSAKLDAVTSGAWKSSIGRCLGALLERTGGYSPAGSSLPGAPVPSISALLSNCISRLEKLERVTKFEAPLQLSPESNASKLHTSYTARGEPGLSDVENWGLIVIALWRVAMLQSTGGPAWETMTARMLILRAMVEDGCTEGEWVRKEIADALMQK</sequence>
<reference evidence="1" key="1">
    <citation type="submission" date="2021-02" db="EMBL/GenBank/DDBJ databases">
        <authorList>
            <consortium name="DOE Joint Genome Institute"/>
            <person name="Ahrendt S."/>
            <person name="Looney B.P."/>
            <person name="Miyauchi S."/>
            <person name="Morin E."/>
            <person name="Drula E."/>
            <person name="Courty P.E."/>
            <person name="Chicoki N."/>
            <person name="Fauchery L."/>
            <person name="Kohler A."/>
            <person name="Kuo A."/>
            <person name="Labutti K."/>
            <person name="Pangilinan J."/>
            <person name="Lipzen A."/>
            <person name="Riley R."/>
            <person name="Andreopoulos W."/>
            <person name="He G."/>
            <person name="Johnson J."/>
            <person name="Barry K.W."/>
            <person name="Grigoriev I.V."/>
            <person name="Nagy L."/>
            <person name="Hibbett D."/>
            <person name="Henrissat B."/>
            <person name="Matheny P.B."/>
            <person name="Labbe J."/>
            <person name="Martin F."/>
        </authorList>
    </citation>
    <scope>NUCLEOTIDE SEQUENCE</scope>
    <source>
        <strain evidence="1">EC-137</strain>
    </source>
</reference>